<dbReference type="SUPFAM" id="SSF46458">
    <property type="entry name" value="Globin-like"/>
    <property type="match status" value="1"/>
</dbReference>
<dbReference type="InterPro" id="IPR012292">
    <property type="entry name" value="Globin/Proto"/>
</dbReference>
<sequence>MEGVKDASNLEDIKDLEDIKRLVDIFYDKVREDALLAPIFNGIIKDRWPSHMNTMYTFWQTVLLGDHTYFGSPFVPHAKLPVDHIHFQTWLKLFNETVDELFSGTIATEAKWRADKMAIMFETKIKHYQNTEFRNLL</sequence>
<gene>
    <name evidence="5" type="ORF">C8N28_1617</name>
</gene>
<evidence type="ECO:0000313" key="5">
    <source>
        <dbReference type="EMBL" id="TCK83030.1"/>
    </source>
</evidence>
<keyword evidence="4" id="KW-0408">Iron</keyword>
<dbReference type="Gene3D" id="1.10.490.10">
    <property type="entry name" value="Globins"/>
    <property type="match status" value="1"/>
</dbReference>
<dbReference type="AlphaFoldDB" id="A0A4R1LWW5"/>
<dbReference type="OrthoDB" id="25954at2"/>
<proteinExistence type="predicted"/>
<evidence type="ECO:0000256" key="3">
    <source>
        <dbReference type="ARBA" id="ARBA00022723"/>
    </source>
</evidence>
<keyword evidence="6" id="KW-1185">Reference proteome</keyword>
<protein>
    <submittedName>
        <fullName evidence="5">Hemoglobin</fullName>
    </submittedName>
</protein>
<reference evidence="5 6" key="1">
    <citation type="submission" date="2019-03" db="EMBL/GenBank/DDBJ databases">
        <title>Genomic Encyclopedia of Archaeal and Bacterial Type Strains, Phase II (KMG-II): from individual species to whole genera.</title>
        <authorList>
            <person name="Goeker M."/>
        </authorList>
    </citation>
    <scope>NUCLEOTIDE SEQUENCE [LARGE SCALE GENOMIC DNA]</scope>
    <source>
        <strain evidence="5 6">DSM 22554</strain>
    </source>
</reference>
<keyword evidence="1" id="KW-0813">Transport</keyword>
<dbReference type="CDD" id="cd08916">
    <property type="entry name" value="TrHb3_P"/>
    <property type="match status" value="1"/>
</dbReference>
<evidence type="ECO:0000256" key="1">
    <source>
        <dbReference type="ARBA" id="ARBA00022448"/>
    </source>
</evidence>
<keyword evidence="2" id="KW-0349">Heme</keyword>
<dbReference type="Proteomes" id="UP000294616">
    <property type="component" value="Unassembled WGS sequence"/>
</dbReference>
<name>A0A4R1LWW5_9SPHI</name>
<accession>A0A4R1LWW5</accession>
<dbReference type="InterPro" id="IPR001486">
    <property type="entry name" value="Hemoglobin_trunc"/>
</dbReference>
<evidence type="ECO:0000256" key="4">
    <source>
        <dbReference type="ARBA" id="ARBA00023004"/>
    </source>
</evidence>
<evidence type="ECO:0000256" key="2">
    <source>
        <dbReference type="ARBA" id="ARBA00022617"/>
    </source>
</evidence>
<dbReference type="GO" id="GO:0046872">
    <property type="term" value="F:metal ion binding"/>
    <property type="evidence" value="ECO:0007669"/>
    <property type="project" value="UniProtKB-KW"/>
</dbReference>
<dbReference type="GO" id="GO:0019825">
    <property type="term" value="F:oxygen binding"/>
    <property type="evidence" value="ECO:0007669"/>
    <property type="project" value="InterPro"/>
</dbReference>
<keyword evidence="3" id="KW-0479">Metal-binding</keyword>
<dbReference type="Pfam" id="PF01152">
    <property type="entry name" value="Bac_globin"/>
    <property type="match status" value="1"/>
</dbReference>
<dbReference type="EMBL" id="SMGO01000002">
    <property type="protein sequence ID" value="TCK83030.1"/>
    <property type="molecule type" value="Genomic_DNA"/>
</dbReference>
<organism evidence="5 6">
    <name type="scientific">Albibacterium bauzanense</name>
    <dbReference type="NCBI Taxonomy" id="653929"/>
    <lineage>
        <taxon>Bacteria</taxon>
        <taxon>Pseudomonadati</taxon>
        <taxon>Bacteroidota</taxon>
        <taxon>Sphingobacteriia</taxon>
        <taxon>Sphingobacteriales</taxon>
        <taxon>Sphingobacteriaceae</taxon>
        <taxon>Albibacterium</taxon>
    </lineage>
</organism>
<dbReference type="GO" id="GO:0020037">
    <property type="term" value="F:heme binding"/>
    <property type="evidence" value="ECO:0007669"/>
    <property type="project" value="InterPro"/>
</dbReference>
<evidence type="ECO:0000313" key="6">
    <source>
        <dbReference type="Proteomes" id="UP000294616"/>
    </source>
</evidence>
<comment type="caution">
    <text evidence="5">The sequence shown here is derived from an EMBL/GenBank/DDBJ whole genome shotgun (WGS) entry which is preliminary data.</text>
</comment>
<dbReference type="InterPro" id="IPR009050">
    <property type="entry name" value="Globin-like_sf"/>
</dbReference>